<dbReference type="Gene3D" id="3.10.20.30">
    <property type="match status" value="1"/>
</dbReference>
<evidence type="ECO:0000259" key="7">
    <source>
        <dbReference type="PROSITE" id="PS51387"/>
    </source>
</evidence>
<dbReference type="SUPFAM" id="SSF56176">
    <property type="entry name" value="FAD-binding/transporter-associated domain-like"/>
    <property type="match status" value="1"/>
</dbReference>
<evidence type="ECO:0000256" key="2">
    <source>
        <dbReference type="ARBA" id="ARBA00022723"/>
    </source>
</evidence>
<keyword evidence="4" id="KW-0560">Oxidoreductase</keyword>
<dbReference type="InterPro" id="IPR012675">
    <property type="entry name" value="Beta-grasp_dom_sf"/>
</dbReference>
<dbReference type="NCBIfam" id="TIGR02963">
    <property type="entry name" value="xanthine_xdhA"/>
    <property type="match status" value="1"/>
</dbReference>
<dbReference type="InterPro" id="IPR005107">
    <property type="entry name" value="CO_DH_flav_C"/>
</dbReference>
<evidence type="ECO:0000256" key="3">
    <source>
        <dbReference type="ARBA" id="ARBA00022827"/>
    </source>
</evidence>
<dbReference type="InterPro" id="IPR016208">
    <property type="entry name" value="Ald_Oxase/xanthine_DH-like"/>
</dbReference>
<comment type="caution">
    <text evidence="8">The sequence shown here is derived from an EMBL/GenBank/DDBJ whole genome shotgun (WGS) entry which is preliminary data.</text>
</comment>
<gene>
    <name evidence="8" type="ORF">SDC9_54533</name>
</gene>
<dbReference type="InterPro" id="IPR036884">
    <property type="entry name" value="2Fe-2S-bd_dom_sf"/>
</dbReference>
<dbReference type="PANTHER" id="PTHR45444:SF3">
    <property type="entry name" value="XANTHINE DEHYDROGENASE"/>
    <property type="match status" value="1"/>
</dbReference>
<dbReference type="PROSITE" id="PS51085">
    <property type="entry name" value="2FE2S_FER_2"/>
    <property type="match status" value="1"/>
</dbReference>
<dbReference type="GO" id="GO:0005506">
    <property type="term" value="F:iron ion binding"/>
    <property type="evidence" value="ECO:0007669"/>
    <property type="project" value="InterPro"/>
</dbReference>
<keyword evidence="1" id="KW-0285">Flavoprotein</keyword>
<dbReference type="SUPFAM" id="SSF55447">
    <property type="entry name" value="CO dehydrogenase flavoprotein C-terminal domain-like"/>
    <property type="match status" value="1"/>
</dbReference>
<feature type="domain" description="2Fe-2S ferredoxin-type" evidence="6">
    <location>
        <begin position="5"/>
        <end position="96"/>
    </location>
</feature>
<evidence type="ECO:0000256" key="5">
    <source>
        <dbReference type="ARBA" id="ARBA00023004"/>
    </source>
</evidence>
<dbReference type="SUPFAM" id="SSF47741">
    <property type="entry name" value="CO dehydrogenase ISP C-domain like"/>
    <property type="match status" value="1"/>
</dbReference>
<dbReference type="InterPro" id="IPR016166">
    <property type="entry name" value="FAD-bd_PCMH"/>
</dbReference>
<dbReference type="Pfam" id="PF01799">
    <property type="entry name" value="Fer2_2"/>
    <property type="match status" value="1"/>
</dbReference>
<organism evidence="8">
    <name type="scientific">bioreactor metagenome</name>
    <dbReference type="NCBI Taxonomy" id="1076179"/>
    <lineage>
        <taxon>unclassified sequences</taxon>
        <taxon>metagenomes</taxon>
        <taxon>ecological metagenomes</taxon>
    </lineage>
</organism>
<dbReference type="EMBL" id="VSSQ01001426">
    <property type="protein sequence ID" value="MPM08221.1"/>
    <property type="molecule type" value="Genomic_DNA"/>
</dbReference>
<evidence type="ECO:0000259" key="6">
    <source>
        <dbReference type="PROSITE" id="PS51085"/>
    </source>
</evidence>
<dbReference type="InterPro" id="IPR014307">
    <property type="entry name" value="Xanthine_DH_ssu"/>
</dbReference>
<dbReference type="GO" id="GO:0071949">
    <property type="term" value="F:FAD binding"/>
    <property type="evidence" value="ECO:0007669"/>
    <property type="project" value="InterPro"/>
</dbReference>
<dbReference type="Gene3D" id="3.30.390.50">
    <property type="entry name" value="CO dehydrogenase flavoprotein, C-terminal domain"/>
    <property type="match status" value="1"/>
</dbReference>
<dbReference type="InterPro" id="IPR036010">
    <property type="entry name" value="2Fe-2S_ferredoxin-like_sf"/>
</dbReference>
<evidence type="ECO:0000256" key="1">
    <source>
        <dbReference type="ARBA" id="ARBA00022630"/>
    </source>
</evidence>
<dbReference type="PROSITE" id="PS51387">
    <property type="entry name" value="FAD_PCMH"/>
    <property type="match status" value="1"/>
</dbReference>
<dbReference type="InterPro" id="IPR016167">
    <property type="entry name" value="FAD-bd_PCMH_sub1"/>
</dbReference>
<sequence>MKTKQHISFLLNGEPVSIHFERDGVKPSTTVLNWLRNDAHHTEVKEGCAEGDCGACTVVIASPDLTGKKLEYKAVNSCLLFLPAIDGKLLITSRGLSPETTLSEELHPVQKAIVDEHATQCGFCTPGFVMSLFAQYHNSVPNDDAEINNALTGNLCRCTGYDSIRKAAKEVLNNKKPDLYDHEEAEFIGRIRGTSLYEMLDVNCLDQHYMRPLTLTDALEAHKNHPDAVVVNGSTDVALQQSKHFRHIPAILDISGVSELRTYQQNSNALHIGAGLSLEDLRLNVKNSFPALFEILSVFASRQIRQVATVGGNIGSASPIGDTTPLLMACNADVRVVSGTASRIIPVRNFITSYRKTALEAGELIAEIILPLPGKNEIIKTYKVSKRLDMDISTVSAAFRMTLDNNIVAEISMFYGGMAATTMAATEAEEFLKGKEWNENNILAAMKIIESTFTPLSDARSGAEFRNLAAAGLLQQFYNDIKMA</sequence>
<dbReference type="SMART" id="SM01092">
    <property type="entry name" value="CO_deh_flav_C"/>
    <property type="match status" value="1"/>
</dbReference>
<dbReference type="InterPro" id="IPR016169">
    <property type="entry name" value="FAD-bd_PCMH_sub2"/>
</dbReference>
<keyword evidence="3" id="KW-0274">FAD</keyword>
<reference evidence="8" key="1">
    <citation type="submission" date="2019-08" db="EMBL/GenBank/DDBJ databases">
        <authorList>
            <person name="Kucharzyk K."/>
            <person name="Murdoch R.W."/>
            <person name="Higgins S."/>
            <person name="Loffler F."/>
        </authorList>
    </citation>
    <scope>NUCLEOTIDE SEQUENCE</scope>
</reference>
<dbReference type="InterPro" id="IPR036683">
    <property type="entry name" value="CO_DH_flav_C_dom_sf"/>
</dbReference>
<accession>A0A644WX85</accession>
<dbReference type="Pfam" id="PF03450">
    <property type="entry name" value="CO_deh_flav_C"/>
    <property type="match status" value="1"/>
</dbReference>
<name>A0A644WX85_9ZZZZ</name>
<keyword evidence="5" id="KW-0408">Iron</keyword>
<evidence type="ECO:0000313" key="8">
    <source>
        <dbReference type="EMBL" id="MPM08221.1"/>
    </source>
</evidence>
<protein>
    <submittedName>
        <fullName evidence="8">Uncharacterized protein</fullName>
    </submittedName>
</protein>
<dbReference type="GO" id="GO:0004854">
    <property type="term" value="F:xanthine dehydrogenase activity"/>
    <property type="evidence" value="ECO:0007669"/>
    <property type="project" value="InterPro"/>
</dbReference>
<dbReference type="PROSITE" id="PS00197">
    <property type="entry name" value="2FE2S_FER_1"/>
    <property type="match status" value="1"/>
</dbReference>
<dbReference type="CDD" id="cd00207">
    <property type="entry name" value="fer2"/>
    <property type="match status" value="1"/>
</dbReference>
<dbReference type="InterPro" id="IPR006058">
    <property type="entry name" value="2Fe2S_fd_BS"/>
</dbReference>
<dbReference type="Pfam" id="PF00111">
    <property type="entry name" value="Fer2"/>
    <property type="match status" value="1"/>
</dbReference>
<evidence type="ECO:0000256" key="4">
    <source>
        <dbReference type="ARBA" id="ARBA00023002"/>
    </source>
</evidence>
<keyword evidence="2" id="KW-0479">Metal-binding</keyword>
<proteinExistence type="predicted"/>
<dbReference type="PANTHER" id="PTHR45444">
    <property type="entry name" value="XANTHINE DEHYDROGENASE"/>
    <property type="match status" value="1"/>
</dbReference>
<dbReference type="Pfam" id="PF00941">
    <property type="entry name" value="FAD_binding_5"/>
    <property type="match status" value="1"/>
</dbReference>
<dbReference type="InterPro" id="IPR001041">
    <property type="entry name" value="2Fe-2S_ferredoxin-type"/>
</dbReference>
<dbReference type="AlphaFoldDB" id="A0A644WX85"/>
<dbReference type="SUPFAM" id="SSF54292">
    <property type="entry name" value="2Fe-2S ferredoxin-like"/>
    <property type="match status" value="1"/>
</dbReference>
<dbReference type="Gene3D" id="3.30.465.10">
    <property type="match status" value="1"/>
</dbReference>
<dbReference type="InterPro" id="IPR012175">
    <property type="entry name" value="Xanth_DH_ssu_bac"/>
</dbReference>
<dbReference type="InterPro" id="IPR036318">
    <property type="entry name" value="FAD-bd_PCMH-like_sf"/>
</dbReference>
<dbReference type="GO" id="GO:0051537">
    <property type="term" value="F:2 iron, 2 sulfur cluster binding"/>
    <property type="evidence" value="ECO:0007669"/>
    <property type="project" value="InterPro"/>
</dbReference>
<dbReference type="Gene3D" id="3.30.43.10">
    <property type="entry name" value="Uridine Diphospho-n-acetylenolpyruvylglucosamine Reductase, domain 2"/>
    <property type="match status" value="1"/>
</dbReference>
<dbReference type="PIRSF" id="PIRSF036557">
    <property type="entry name" value="XdhA_RC"/>
    <property type="match status" value="1"/>
</dbReference>
<dbReference type="InterPro" id="IPR002888">
    <property type="entry name" value="2Fe-2S-bd"/>
</dbReference>
<dbReference type="InterPro" id="IPR002346">
    <property type="entry name" value="Mopterin_DH_FAD-bd"/>
</dbReference>
<dbReference type="Gene3D" id="1.10.150.120">
    <property type="entry name" value="[2Fe-2S]-binding domain"/>
    <property type="match status" value="1"/>
</dbReference>
<feature type="domain" description="FAD-binding PCMH-type" evidence="7">
    <location>
        <begin position="202"/>
        <end position="375"/>
    </location>
</feature>